<proteinExistence type="predicted"/>
<evidence type="ECO:0000313" key="1">
    <source>
        <dbReference type="EMBL" id="TFK00924.1"/>
    </source>
</evidence>
<sequence>MDALYIKPELSPKIIQTNEPILVTEIFNLQEFSVTSVAGQAQQILSKLRKIQTPKVCVRGQSNPSKLGLHTESPASICHYSPFLICWQGIIGLESIMRLVNLEKQSTSYKVE</sequence>
<dbReference type="AlphaFoldDB" id="A0A4D9E172"/>
<comment type="caution">
    <text evidence="1">The sequence shown here is derived from an EMBL/GenBank/DDBJ whole genome shotgun (WGS) entry which is preliminary data.</text>
</comment>
<organism evidence="1 2">
    <name type="scientific">Platysternon megacephalum</name>
    <name type="common">big-headed turtle</name>
    <dbReference type="NCBI Taxonomy" id="55544"/>
    <lineage>
        <taxon>Eukaryota</taxon>
        <taxon>Metazoa</taxon>
        <taxon>Chordata</taxon>
        <taxon>Craniata</taxon>
        <taxon>Vertebrata</taxon>
        <taxon>Euteleostomi</taxon>
        <taxon>Archelosauria</taxon>
        <taxon>Testudinata</taxon>
        <taxon>Testudines</taxon>
        <taxon>Cryptodira</taxon>
        <taxon>Durocryptodira</taxon>
        <taxon>Testudinoidea</taxon>
        <taxon>Platysternidae</taxon>
        <taxon>Platysternon</taxon>
    </lineage>
</organism>
<protein>
    <submittedName>
        <fullName evidence="1">Core-binding factor subunit beta</fullName>
    </submittedName>
</protein>
<name>A0A4D9E172_9SAUR</name>
<accession>A0A4D9E172</accession>
<dbReference type="Proteomes" id="UP000297703">
    <property type="component" value="Unassembled WGS sequence"/>
</dbReference>
<reference evidence="1 2" key="1">
    <citation type="submission" date="2019-04" db="EMBL/GenBank/DDBJ databases">
        <title>Draft genome of the big-headed turtle Platysternon megacephalum.</title>
        <authorList>
            <person name="Gong S."/>
        </authorList>
    </citation>
    <scope>NUCLEOTIDE SEQUENCE [LARGE SCALE GENOMIC DNA]</scope>
    <source>
        <strain evidence="1">DO16091913</strain>
        <tissue evidence="1">Muscle</tissue>
    </source>
</reference>
<dbReference type="EMBL" id="QXTE01000249">
    <property type="protein sequence ID" value="TFK00924.1"/>
    <property type="molecule type" value="Genomic_DNA"/>
</dbReference>
<reference evidence="1 2" key="2">
    <citation type="submission" date="2019-04" db="EMBL/GenBank/DDBJ databases">
        <title>The genome sequence of big-headed turtle.</title>
        <authorList>
            <person name="Gong S."/>
        </authorList>
    </citation>
    <scope>NUCLEOTIDE SEQUENCE [LARGE SCALE GENOMIC DNA]</scope>
    <source>
        <strain evidence="1">DO16091913</strain>
        <tissue evidence="1">Muscle</tissue>
    </source>
</reference>
<keyword evidence="2" id="KW-1185">Reference proteome</keyword>
<evidence type="ECO:0000313" key="2">
    <source>
        <dbReference type="Proteomes" id="UP000297703"/>
    </source>
</evidence>
<gene>
    <name evidence="1" type="ORF">DR999_PMT16882</name>
</gene>